<dbReference type="RefSeq" id="WP_044626998.1">
    <property type="nucleotide sequence ID" value="NZ_JTDV01000013.1"/>
</dbReference>
<organism evidence="1 2">
    <name type="scientific">Neotamlana nanhaiensis</name>
    <dbReference type="NCBI Taxonomy" id="1382798"/>
    <lineage>
        <taxon>Bacteria</taxon>
        <taxon>Pseudomonadati</taxon>
        <taxon>Bacteroidota</taxon>
        <taxon>Flavobacteriia</taxon>
        <taxon>Flavobacteriales</taxon>
        <taxon>Flavobacteriaceae</taxon>
        <taxon>Neotamlana</taxon>
    </lineage>
</organism>
<evidence type="ECO:0000313" key="2">
    <source>
        <dbReference type="Proteomes" id="UP000032361"/>
    </source>
</evidence>
<dbReference type="OrthoDB" id="1143948at2"/>
<protein>
    <recommendedName>
        <fullName evidence="3">Lipoprotein</fullName>
    </recommendedName>
</protein>
<name>A0A0D7VXU5_9FLAO</name>
<dbReference type="PATRIC" id="fig|1382798.3.peg.1164"/>
<dbReference type="AlphaFoldDB" id="A0A0D7VXU5"/>
<gene>
    <name evidence="1" type="ORF">PK35_13015</name>
</gene>
<sequence>MKKTVFAVLILIVFIGCKNEKKSELKQESPTTIETNNSRTAKQSDGLTLLKGEFVYFGDAAVLQTHAEIYGVFITDKMLELDAMAKPYKNQPTDMVEVTIRGKVTNKKDEKILWENKVEIIEILKVEAPKSDNNVVNLEQ</sequence>
<evidence type="ECO:0008006" key="3">
    <source>
        <dbReference type="Google" id="ProtNLM"/>
    </source>
</evidence>
<accession>A0A0D7VXU5</accession>
<proteinExistence type="predicted"/>
<dbReference type="STRING" id="1382798.PK35_13015"/>
<evidence type="ECO:0000313" key="1">
    <source>
        <dbReference type="EMBL" id="KJD31676.1"/>
    </source>
</evidence>
<comment type="caution">
    <text evidence="1">The sequence shown here is derived from an EMBL/GenBank/DDBJ whole genome shotgun (WGS) entry which is preliminary data.</text>
</comment>
<dbReference type="PROSITE" id="PS51257">
    <property type="entry name" value="PROKAR_LIPOPROTEIN"/>
    <property type="match status" value="1"/>
</dbReference>
<dbReference type="EMBL" id="JTDV01000013">
    <property type="protein sequence ID" value="KJD31676.1"/>
    <property type="molecule type" value="Genomic_DNA"/>
</dbReference>
<dbReference type="Proteomes" id="UP000032361">
    <property type="component" value="Unassembled WGS sequence"/>
</dbReference>
<keyword evidence="2" id="KW-1185">Reference proteome</keyword>
<reference evidence="1 2" key="1">
    <citation type="journal article" date="2015" name="Antonie Van Leeuwenhoek">
        <title>Tamlana nanhaiensis sp. nov., isolated from surface seawater collected from the South China Sea.</title>
        <authorList>
            <person name="Liu X."/>
            <person name="Lai Q."/>
            <person name="Du Y."/>
            <person name="Li G."/>
            <person name="Sun F."/>
            <person name="Shao Z."/>
        </authorList>
    </citation>
    <scope>NUCLEOTIDE SEQUENCE [LARGE SCALE GENOMIC DNA]</scope>
    <source>
        <strain evidence="1 2">FHC16</strain>
    </source>
</reference>